<evidence type="ECO:0000313" key="2">
    <source>
        <dbReference type="Proteomes" id="UP000812270"/>
    </source>
</evidence>
<reference evidence="1" key="1">
    <citation type="submission" date="2021-06" db="EMBL/GenBank/DDBJ databases">
        <authorList>
            <person name="Huq M.A."/>
        </authorList>
    </citation>
    <scope>NUCLEOTIDE SEQUENCE</scope>
    <source>
        <strain evidence="1">MAH-26</strain>
    </source>
</reference>
<accession>A0A9E2SDJ0</accession>
<proteinExistence type="predicted"/>
<evidence type="ECO:0000313" key="1">
    <source>
        <dbReference type="EMBL" id="MBV4360147.1"/>
    </source>
</evidence>
<dbReference type="EMBL" id="JAHSPG010000017">
    <property type="protein sequence ID" value="MBV4360147.1"/>
    <property type="molecule type" value="Genomic_DNA"/>
</dbReference>
<sequence length="393" mass="44678">MATPNQFRQLIFAAAFIAVSIPLQAQFLKKIQRDLYLKDSARIAQKKPLFLPFPVIGYAPETKFQYGIGAVYSFYLDKTSNITRPSSLYSYNMFTVESQIQLILQGSLWTKNNMWHMFVSGIYNDFPAYFYGIGAHTHEADKDLITAKRFSFLAGVERKLGKHFYAGGGLGLQSDEFTDQEKGGIFDTTAYVGKDGGKLAVIGYEGIYDSRDYENFTTKGTYVRLIGWTNFAYSDWNYTTITLDARQFIRINATQTLGFQAAYHTTQGRTIPFYAMSKLGGSSYLRGYYAWRYNDQNLVIGQAEYRYRPWAKKKDKGFISDTRIIFALFAGTGTVYPNKGFTFNDFFPSFGGGIRYMFDPLARLTLRLDMAVGNKRPGEDISKGLYISLNEAF</sequence>
<keyword evidence="2" id="KW-1185">Reference proteome</keyword>
<evidence type="ECO:0008006" key="3">
    <source>
        <dbReference type="Google" id="ProtNLM"/>
    </source>
</evidence>
<organism evidence="1 2">
    <name type="scientific">Pinibacter aurantiacus</name>
    <dbReference type="NCBI Taxonomy" id="2851599"/>
    <lineage>
        <taxon>Bacteria</taxon>
        <taxon>Pseudomonadati</taxon>
        <taxon>Bacteroidota</taxon>
        <taxon>Chitinophagia</taxon>
        <taxon>Chitinophagales</taxon>
        <taxon>Chitinophagaceae</taxon>
        <taxon>Pinibacter</taxon>
    </lineage>
</organism>
<dbReference type="Proteomes" id="UP000812270">
    <property type="component" value="Unassembled WGS sequence"/>
</dbReference>
<dbReference type="AlphaFoldDB" id="A0A9E2SDJ0"/>
<gene>
    <name evidence="1" type="ORF">KTO63_23485</name>
</gene>
<protein>
    <recommendedName>
        <fullName evidence="3">Bacterial surface antigen (D15) domain-containing protein</fullName>
    </recommendedName>
</protein>
<name>A0A9E2SDJ0_9BACT</name>
<comment type="caution">
    <text evidence="1">The sequence shown here is derived from an EMBL/GenBank/DDBJ whole genome shotgun (WGS) entry which is preliminary data.</text>
</comment>
<dbReference type="RefSeq" id="WP_217794415.1">
    <property type="nucleotide sequence ID" value="NZ_JAHSPG010000017.1"/>
</dbReference>